<keyword evidence="6" id="KW-1185">Reference proteome</keyword>
<evidence type="ECO:0000313" key="5">
    <source>
        <dbReference type="EMBL" id="MDS9468225.1"/>
    </source>
</evidence>
<dbReference type="SUPFAM" id="SSF47090">
    <property type="entry name" value="PGBD-like"/>
    <property type="match status" value="1"/>
</dbReference>
<dbReference type="InterPro" id="IPR002477">
    <property type="entry name" value="Peptidoglycan-bd-like"/>
</dbReference>
<evidence type="ECO:0000256" key="1">
    <source>
        <dbReference type="SAM" id="Coils"/>
    </source>
</evidence>
<dbReference type="Gene3D" id="1.10.101.10">
    <property type="entry name" value="PGBD-like superfamily/PGBD"/>
    <property type="match status" value="1"/>
</dbReference>
<dbReference type="Pfam" id="PF01471">
    <property type="entry name" value="PG_binding_1"/>
    <property type="match status" value="1"/>
</dbReference>
<feature type="domain" description="Peptidoglycan binding-like" evidence="4">
    <location>
        <begin position="380"/>
        <end position="435"/>
    </location>
</feature>
<feature type="coiled-coil region" evidence="1">
    <location>
        <begin position="36"/>
        <end position="63"/>
    </location>
</feature>
<accession>A0ABU2HUL7</accession>
<keyword evidence="1" id="KW-0175">Coiled coil</keyword>
<dbReference type="Proteomes" id="UP001269144">
    <property type="component" value="Unassembled WGS sequence"/>
</dbReference>
<dbReference type="RefSeq" id="WP_311160398.1">
    <property type="nucleotide sequence ID" value="NZ_JAVQLW010000001.1"/>
</dbReference>
<reference evidence="6" key="1">
    <citation type="submission" date="2023-07" db="EMBL/GenBank/DDBJ databases">
        <title>Paracoccus sp. MBLB3053 whole genome sequence.</title>
        <authorList>
            <person name="Hwang C.Y."/>
            <person name="Cho E.-S."/>
            <person name="Seo M.-J."/>
        </authorList>
    </citation>
    <scope>NUCLEOTIDE SEQUENCE [LARGE SCALE GENOMIC DNA]</scope>
    <source>
        <strain evidence="6">MBLB3053</strain>
    </source>
</reference>
<feature type="compositionally biased region" description="Low complexity" evidence="2">
    <location>
        <begin position="180"/>
        <end position="191"/>
    </location>
</feature>
<organism evidence="5 6">
    <name type="scientific">Paracoccus aurantius</name>
    <dbReference type="NCBI Taxonomy" id="3073814"/>
    <lineage>
        <taxon>Bacteria</taxon>
        <taxon>Pseudomonadati</taxon>
        <taxon>Pseudomonadota</taxon>
        <taxon>Alphaproteobacteria</taxon>
        <taxon>Rhodobacterales</taxon>
        <taxon>Paracoccaceae</taxon>
        <taxon>Paracoccus</taxon>
    </lineage>
</organism>
<dbReference type="InterPro" id="IPR036366">
    <property type="entry name" value="PGBDSf"/>
</dbReference>
<evidence type="ECO:0000256" key="3">
    <source>
        <dbReference type="SAM" id="SignalP"/>
    </source>
</evidence>
<keyword evidence="3" id="KW-0732">Signal</keyword>
<feature type="chain" id="PRO_5046157477" evidence="3">
    <location>
        <begin position="22"/>
        <end position="437"/>
    </location>
</feature>
<name>A0ABU2HUL7_9RHOB</name>
<evidence type="ECO:0000256" key="2">
    <source>
        <dbReference type="SAM" id="MobiDB-lite"/>
    </source>
</evidence>
<evidence type="ECO:0000259" key="4">
    <source>
        <dbReference type="Pfam" id="PF01471"/>
    </source>
</evidence>
<feature type="region of interest" description="Disordered" evidence="2">
    <location>
        <begin position="180"/>
        <end position="202"/>
    </location>
</feature>
<proteinExistence type="predicted"/>
<dbReference type="InterPro" id="IPR036365">
    <property type="entry name" value="PGBD-like_sf"/>
</dbReference>
<gene>
    <name evidence="5" type="ORF">RGQ15_11670</name>
</gene>
<sequence>MRSVFIGLPVLAILLSTAATSAVSQVATVPAAAVDINALDKELKEIDREISAAEDDLKNYEGGLLVALVQARIETLKLTRAIMQNRIAAERGDTVTKVTLPIRTLDPERAKEISEEIEKQNQVIAQAEADTANAGGLVGALAISRVLTEKLTLAGLRGALMEAKYGSVLPVDVAAVPPPAAHQATPQATVPSGSSNLASAAPEWADPEHPDIDYSAEVFASLHNEGFKMHGWWAVLESKAEIDDSPRIFAVNASAYEKHGFMTSFPKLTISCREGEASAIYDTDEFIVGDFSSDTLRTTIRIDDQTAQTSGWSKLTSSKGSGLFGGKAQALMRDLIDAKKIFIRLEEQKNHDETFTLAGIEPVAEKVAAACGFSLLDLTKEDYRAIQTMLNAAGFDAGLPDGVWGTGSAKALRAWQEQNGLPATGAPDRATLTAIGH</sequence>
<protein>
    <submittedName>
        <fullName evidence="5">Peptidoglycan-binding domain-containing protein</fullName>
    </submittedName>
</protein>
<feature type="signal peptide" evidence="3">
    <location>
        <begin position="1"/>
        <end position="21"/>
    </location>
</feature>
<comment type="caution">
    <text evidence="5">The sequence shown here is derived from an EMBL/GenBank/DDBJ whole genome shotgun (WGS) entry which is preliminary data.</text>
</comment>
<evidence type="ECO:0000313" key="6">
    <source>
        <dbReference type="Proteomes" id="UP001269144"/>
    </source>
</evidence>
<dbReference type="EMBL" id="JAVQLW010000001">
    <property type="protein sequence ID" value="MDS9468225.1"/>
    <property type="molecule type" value="Genomic_DNA"/>
</dbReference>